<dbReference type="OrthoDB" id="9807210at2"/>
<name>A0A419S1I8_9SPHI</name>
<dbReference type="AlphaFoldDB" id="A0A419S1I8"/>
<dbReference type="InterPro" id="IPR006680">
    <property type="entry name" value="Amidohydro-rel"/>
</dbReference>
<reference evidence="3 4" key="1">
    <citation type="submission" date="2016-07" db="EMBL/GenBank/DDBJ databases">
        <title>Genome of Pelobium manganitolerans.</title>
        <authorList>
            <person name="Wu S."/>
            <person name="Wang G."/>
        </authorList>
    </citation>
    <scope>NUCLEOTIDE SEQUENCE [LARGE SCALE GENOMIC DNA]</scope>
    <source>
        <strain evidence="3 4">YS-25</strain>
    </source>
</reference>
<dbReference type="Gene3D" id="3.20.20.140">
    <property type="entry name" value="Metal-dependent hydrolases"/>
    <property type="match status" value="1"/>
</dbReference>
<dbReference type="InterPro" id="IPR011059">
    <property type="entry name" value="Metal-dep_hydrolase_composite"/>
</dbReference>
<evidence type="ECO:0000256" key="1">
    <source>
        <dbReference type="ARBA" id="ARBA00022801"/>
    </source>
</evidence>
<dbReference type="EMBL" id="MBTA01000030">
    <property type="protein sequence ID" value="RKD12349.1"/>
    <property type="molecule type" value="Genomic_DNA"/>
</dbReference>
<proteinExistence type="predicted"/>
<keyword evidence="1 3" id="KW-0378">Hydrolase</keyword>
<sequence length="387" mass="43528">MRRFSADLVYTLEGEPIPRGIVITDDHGKILQITQEQVAFDPAIERYEGVIVPGFINVHCHLELSHMKGQIPEKTGLIPFIKSVVKTRGATEEQVLEAMQQADEEMWNNGIVAVGDISNQTISAPIKAKSKIKYHTFIEMLGLDAGKAAEVLSQAVQKKAAFQTPTSITVHAPYSVSIELVHHLKAYCKGIDNKIAWHNQECIEEDELYKTRSGQFLQFYEDLGIDATTFASKSKSTLQALLPFMPKKQHILLVHNTYTCLKDVYFTKRFEKPVFWCFCPKANLYIEDKLPPFDFFKHSELLKTIGTDSLASNNTLSILEEMKVLQQHIPDMSLTELLKWACINGAKYLGYDADLGSIAIGKTPGLNLLQRLQNEKIGESTTVKKLI</sequence>
<organism evidence="3 4">
    <name type="scientific">Pelobium manganitolerans</name>
    <dbReference type="NCBI Taxonomy" id="1842495"/>
    <lineage>
        <taxon>Bacteria</taxon>
        <taxon>Pseudomonadati</taxon>
        <taxon>Bacteroidota</taxon>
        <taxon>Sphingobacteriia</taxon>
        <taxon>Sphingobacteriales</taxon>
        <taxon>Sphingobacteriaceae</taxon>
        <taxon>Pelobium</taxon>
    </lineage>
</organism>
<keyword evidence="4" id="KW-1185">Reference proteome</keyword>
<dbReference type="PANTHER" id="PTHR43794">
    <property type="entry name" value="AMINOHYDROLASE SSNA-RELATED"/>
    <property type="match status" value="1"/>
</dbReference>
<evidence type="ECO:0000313" key="3">
    <source>
        <dbReference type="EMBL" id="RKD12349.1"/>
    </source>
</evidence>
<dbReference type="Proteomes" id="UP000283433">
    <property type="component" value="Unassembled WGS sequence"/>
</dbReference>
<dbReference type="Gene3D" id="2.30.40.10">
    <property type="entry name" value="Urease, subunit C, domain 1"/>
    <property type="match status" value="1"/>
</dbReference>
<dbReference type="RefSeq" id="WP_120183167.1">
    <property type="nucleotide sequence ID" value="NZ_MBTA01000030.1"/>
</dbReference>
<gene>
    <name evidence="3" type="ORF">BCY91_11880</name>
</gene>
<evidence type="ECO:0000313" key="4">
    <source>
        <dbReference type="Proteomes" id="UP000283433"/>
    </source>
</evidence>
<dbReference type="SUPFAM" id="SSF51556">
    <property type="entry name" value="Metallo-dependent hydrolases"/>
    <property type="match status" value="1"/>
</dbReference>
<comment type="caution">
    <text evidence="3">The sequence shown here is derived from an EMBL/GenBank/DDBJ whole genome shotgun (WGS) entry which is preliminary data.</text>
</comment>
<evidence type="ECO:0000259" key="2">
    <source>
        <dbReference type="Pfam" id="PF01979"/>
    </source>
</evidence>
<dbReference type="PANTHER" id="PTHR43794:SF11">
    <property type="entry name" value="AMIDOHYDROLASE-RELATED DOMAIN-CONTAINING PROTEIN"/>
    <property type="match status" value="1"/>
</dbReference>
<dbReference type="InterPro" id="IPR050287">
    <property type="entry name" value="MTA/SAH_deaminase"/>
</dbReference>
<feature type="domain" description="Amidohydrolase-related" evidence="2">
    <location>
        <begin position="50"/>
        <end position="369"/>
    </location>
</feature>
<dbReference type="InterPro" id="IPR032466">
    <property type="entry name" value="Metal_Hydrolase"/>
</dbReference>
<accession>A0A419S1I8</accession>
<dbReference type="Pfam" id="PF01979">
    <property type="entry name" value="Amidohydro_1"/>
    <property type="match status" value="1"/>
</dbReference>
<dbReference type="GO" id="GO:0016810">
    <property type="term" value="F:hydrolase activity, acting on carbon-nitrogen (but not peptide) bonds"/>
    <property type="evidence" value="ECO:0007669"/>
    <property type="project" value="InterPro"/>
</dbReference>
<protein>
    <submittedName>
        <fullName evidence="3">Amidohydrolase</fullName>
    </submittedName>
</protein>